<evidence type="ECO:0000313" key="5">
    <source>
        <dbReference type="EMBL" id="RJF99446.1"/>
    </source>
</evidence>
<evidence type="ECO:0000256" key="3">
    <source>
        <dbReference type="ARBA" id="ARBA00022729"/>
    </source>
</evidence>
<evidence type="ECO:0000256" key="1">
    <source>
        <dbReference type="ARBA" id="ARBA00003989"/>
    </source>
</evidence>
<keyword evidence="3 4" id="KW-0732">Signal</keyword>
<dbReference type="EMBL" id="QYUO01000001">
    <property type="protein sequence ID" value="RJF99446.1"/>
    <property type="molecule type" value="Genomic_DNA"/>
</dbReference>
<keyword evidence="6" id="KW-1185">Reference proteome</keyword>
<evidence type="ECO:0000313" key="6">
    <source>
        <dbReference type="Proteomes" id="UP000265955"/>
    </source>
</evidence>
<comment type="function">
    <text evidence="1">May be involved in the biogenesis of curli organelles.</text>
</comment>
<sequence length="150" mass="16567">MRMKAGALMVWVFATAALAAYGVPVIAAAATNVSIAAKADSHDSFGGVVVNQAVTVAGQEFFQYFVANWRDRDLSERYAISITERPSARWGSQVWIEFRQRRIFQAPLPTARAGIKALSEQATEAVYQMVADTEVERLLFREPDLGPDEL</sequence>
<evidence type="ECO:0000256" key="4">
    <source>
        <dbReference type="SAM" id="SignalP"/>
    </source>
</evidence>
<comment type="caution">
    <text evidence="5">The sequence shown here is derived from an EMBL/GenBank/DDBJ whole genome shotgun (WGS) entry which is preliminary data.</text>
</comment>
<reference evidence="6" key="1">
    <citation type="submission" date="2018-09" db="EMBL/GenBank/DDBJ databases">
        <authorList>
            <person name="Zhu H."/>
        </authorList>
    </citation>
    <scope>NUCLEOTIDE SEQUENCE [LARGE SCALE GENOMIC DNA]</scope>
    <source>
        <strain evidence="6">K1R23-30</strain>
    </source>
</reference>
<dbReference type="Pfam" id="PF10627">
    <property type="entry name" value="CsgE"/>
    <property type="match status" value="1"/>
</dbReference>
<evidence type="ECO:0000256" key="2">
    <source>
        <dbReference type="ARBA" id="ARBA00014024"/>
    </source>
</evidence>
<protein>
    <recommendedName>
        <fullName evidence="2">Curli production assembly/transport component CsgE</fullName>
    </recommendedName>
</protein>
<dbReference type="InterPro" id="IPR018900">
    <property type="entry name" value="Curli_CsgE"/>
</dbReference>
<proteinExistence type="predicted"/>
<organism evidence="5 6">
    <name type="scientific">Noviherbaspirillum saxi</name>
    <dbReference type="NCBI Taxonomy" id="2320863"/>
    <lineage>
        <taxon>Bacteria</taxon>
        <taxon>Pseudomonadati</taxon>
        <taxon>Pseudomonadota</taxon>
        <taxon>Betaproteobacteria</taxon>
        <taxon>Burkholderiales</taxon>
        <taxon>Oxalobacteraceae</taxon>
        <taxon>Noviherbaspirillum</taxon>
    </lineage>
</organism>
<accession>A0A3A3FTS3</accession>
<feature type="chain" id="PRO_5017176728" description="Curli production assembly/transport component CsgE" evidence="4">
    <location>
        <begin position="20"/>
        <end position="150"/>
    </location>
</feature>
<name>A0A3A3FTS3_9BURK</name>
<dbReference type="AlphaFoldDB" id="A0A3A3FTS3"/>
<gene>
    <name evidence="5" type="ORF">D3871_13620</name>
</gene>
<feature type="signal peptide" evidence="4">
    <location>
        <begin position="1"/>
        <end position="19"/>
    </location>
</feature>
<dbReference type="Proteomes" id="UP000265955">
    <property type="component" value="Unassembled WGS sequence"/>
</dbReference>